<protein>
    <recommendedName>
        <fullName evidence="5">Pseudouridine synthase</fullName>
        <ecNumber evidence="5">5.4.99.-</ecNumber>
    </recommendedName>
</protein>
<dbReference type="RefSeq" id="WP_050005416.1">
    <property type="nucleotide sequence ID" value="NZ_CAUFPO010000005.1"/>
</dbReference>
<evidence type="ECO:0000256" key="4">
    <source>
        <dbReference type="PROSITE-ProRule" id="PRU00182"/>
    </source>
</evidence>
<reference evidence="8 10" key="2">
    <citation type="submission" date="2015-10" db="EMBL/GenBank/DDBJ databases">
        <title>A novel member of the family Ruminococcaceae isolated from human faeces.</title>
        <authorList>
            <person name="Shkoporov A.N."/>
            <person name="Chaplin A.V."/>
            <person name="Motuzova O.V."/>
            <person name="Kafarskaia L.I."/>
            <person name="Efimov B.A."/>
        </authorList>
    </citation>
    <scope>NUCLEOTIDE SEQUENCE [LARGE SCALE GENOMIC DNA]</scope>
    <source>
        <strain evidence="8 10">668</strain>
    </source>
</reference>
<accession>A0A0W7TSM9</accession>
<evidence type="ECO:0000256" key="3">
    <source>
        <dbReference type="ARBA" id="ARBA00023235"/>
    </source>
</evidence>
<keyword evidence="2 4" id="KW-0694">RNA-binding</keyword>
<evidence type="ECO:0000313" key="9">
    <source>
        <dbReference type="Proteomes" id="UP000032483"/>
    </source>
</evidence>
<dbReference type="GO" id="GO:0120159">
    <property type="term" value="F:rRNA pseudouridine synthase activity"/>
    <property type="evidence" value="ECO:0007669"/>
    <property type="project" value="UniProtKB-ARBA"/>
</dbReference>
<comment type="caution">
    <text evidence="7">The sequence shown here is derived from an EMBL/GenBank/DDBJ whole genome shotgun (WGS) entry which is preliminary data.</text>
</comment>
<dbReference type="CDD" id="cd02553">
    <property type="entry name" value="PseudoU_synth_RsuA"/>
    <property type="match status" value="1"/>
</dbReference>
<dbReference type="InterPro" id="IPR002942">
    <property type="entry name" value="S4_RNA-bd"/>
</dbReference>
<dbReference type="NCBIfam" id="TIGR00093">
    <property type="entry name" value="pseudouridine synthase"/>
    <property type="match status" value="1"/>
</dbReference>
<dbReference type="SUPFAM" id="SSF55120">
    <property type="entry name" value="Pseudouridine synthase"/>
    <property type="match status" value="1"/>
</dbReference>
<dbReference type="GO" id="GO:0000455">
    <property type="term" value="P:enzyme-directed rRNA pseudouridine synthesis"/>
    <property type="evidence" value="ECO:0007669"/>
    <property type="project" value="UniProtKB-ARBA"/>
</dbReference>
<dbReference type="Proteomes" id="UP000053433">
    <property type="component" value="Unassembled WGS sequence"/>
</dbReference>
<name>A0A0D8IZF9_9FIRM</name>
<sequence>MRLDKYVAGAAQQSRSDVRRAIQKGLVCVNGAVCRSADAQVPAGAAVTLNGQPLVLQQYVYIMLDKPKGVVSASADKNDVTVVDLVGRAYPRRSLFPAGRLDKTSTGFVLVTDDGAFAHDILAPRRHVPKTYEVLLDTPLTPEMAAGFAAGVRLADGQRLQPAELSPGPDGPCSARVVLRQGVYHQIKRMFGVYGAGVNELRRTAIGGLALDAALGPGGFRELSPAEVARILGG</sequence>
<evidence type="ECO:0000313" key="8">
    <source>
        <dbReference type="EMBL" id="KUE76860.1"/>
    </source>
</evidence>
<dbReference type="SUPFAM" id="SSF55174">
    <property type="entry name" value="Alpha-L RNA-binding motif"/>
    <property type="match status" value="1"/>
</dbReference>
<organism evidence="7 9">
    <name type="scientific">Ruthenibacterium lactatiformans</name>
    <dbReference type="NCBI Taxonomy" id="1550024"/>
    <lineage>
        <taxon>Bacteria</taxon>
        <taxon>Bacillati</taxon>
        <taxon>Bacillota</taxon>
        <taxon>Clostridia</taxon>
        <taxon>Eubacteriales</taxon>
        <taxon>Oscillospiraceae</taxon>
        <taxon>Ruthenibacterium</taxon>
    </lineage>
</organism>
<dbReference type="Gene3D" id="3.30.70.1560">
    <property type="entry name" value="Alpha-L RNA-binding motif"/>
    <property type="match status" value="1"/>
</dbReference>
<dbReference type="CDD" id="cd00165">
    <property type="entry name" value="S4"/>
    <property type="match status" value="1"/>
</dbReference>
<evidence type="ECO:0000259" key="6">
    <source>
        <dbReference type="SMART" id="SM00363"/>
    </source>
</evidence>
<dbReference type="InterPro" id="IPR020094">
    <property type="entry name" value="TruA/RsuA/RluB/E/F_N"/>
</dbReference>
<dbReference type="PANTHER" id="PTHR47683:SF4">
    <property type="entry name" value="PSEUDOURIDINE SYNTHASE"/>
    <property type="match status" value="1"/>
</dbReference>
<dbReference type="InterPro" id="IPR018496">
    <property type="entry name" value="PsdUridine_synth_RsuA/RluB_CS"/>
</dbReference>
<dbReference type="Pfam" id="PF01479">
    <property type="entry name" value="S4"/>
    <property type="match status" value="1"/>
</dbReference>
<dbReference type="GO" id="GO:0003723">
    <property type="term" value="F:RNA binding"/>
    <property type="evidence" value="ECO:0007669"/>
    <property type="project" value="UniProtKB-KW"/>
</dbReference>
<dbReference type="Pfam" id="PF00849">
    <property type="entry name" value="PseudoU_synth_2"/>
    <property type="match status" value="1"/>
</dbReference>
<dbReference type="PATRIC" id="fig|1550024.3.peg.2262"/>
<evidence type="ECO:0000313" key="10">
    <source>
        <dbReference type="Proteomes" id="UP000053433"/>
    </source>
</evidence>
<keyword evidence="3 5" id="KW-0413">Isomerase</keyword>
<reference evidence="7" key="1">
    <citation type="submission" date="2015-02" db="EMBL/GenBank/DDBJ databases">
        <title>A novel member of the family Ruminococcaceae isolated from human feces.</title>
        <authorList>
            <person name="Shkoporov A.N."/>
            <person name="Chaplin A.V."/>
            <person name="Motuzova O.V."/>
            <person name="Kafarskaia L.I."/>
            <person name="Khokhlova E.V."/>
            <person name="Efimov B.A."/>
        </authorList>
    </citation>
    <scope>NUCLEOTIDE SEQUENCE [LARGE SCALE GENOMIC DNA]</scope>
    <source>
        <strain evidence="7">585-1</strain>
    </source>
</reference>
<dbReference type="PROSITE" id="PS01149">
    <property type="entry name" value="PSI_RSU"/>
    <property type="match status" value="1"/>
</dbReference>
<keyword evidence="9" id="KW-1185">Reference proteome</keyword>
<dbReference type="PROSITE" id="PS50889">
    <property type="entry name" value="S4"/>
    <property type="match status" value="1"/>
</dbReference>
<accession>A0A0D8IZF9</accession>
<proteinExistence type="inferred from homology"/>
<dbReference type="InterPro" id="IPR050343">
    <property type="entry name" value="RsuA_PseudoU_synthase"/>
</dbReference>
<evidence type="ECO:0000256" key="1">
    <source>
        <dbReference type="ARBA" id="ARBA00008348"/>
    </source>
</evidence>
<dbReference type="InterPro" id="IPR042092">
    <property type="entry name" value="PsdUridine_s_RsuA/RluB/E/F_cat"/>
</dbReference>
<feature type="domain" description="RNA-binding S4" evidence="6">
    <location>
        <begin position="1"/>
        <end position="60"/>
    </location>
</feature>
<evidence type="ECO:0000256" key="5">
    <source>
        <dbReference type="RuleBase" id="RU003887"/>
    </source>
</evidence>
<evidence type="ECO:0000313" key="7">
    <source>
        <dbReference type="EMBL" id="KJF39874.1"/>
    </source>
</evidence>
<dbReference type="PANTHER" id="PTHR47683">
    <property type="entry name" value="PSEUDOURIDINE SYNTHASE FAMILY PROTEIN-RELATED"/>
    <property type="match status" value="1"/>
</dbReference>
<dbReference type="AlphaFoldDB" id="A0A0D8IZF9"/>
<dbReference type="InterPro" id="IPR036986">
    <property type="entry name" value="S4_RNA-bd_sf"/>
</dbReference>
<dbReference type="EC" id="5.4.99.-" evidence="5"/>
<dbReference type="EMBL" id="JXXK01000012">
    <property type="protein sequence ID" value="KJF39874.1"/>
    <property type="molecule type" value="Genomic_DNA"/>
</dbReference>
<dbReference type="InterPro" id="IPR020103">
    <property type="entry name" value="PsdUridine_synth_cat_dom_sf"/>
</dbReference>
<dbReference type="InterPro" id="IPR000748">
    <property type="entry name" value="PsdUridine_synth_RsuA/RluB/E/F"/>
</dbReference>
<dbReference type="Gene3D" id="3.10.290.10">
    <property type="entry name" value="RNA-binding S4 domain"/>
    <property type="match status" value="1"/>
</dbReference>
<dbReference type="SMART" id="SM00363">
    <property type="entry name" value="S4"/>
    <property type="match status" value="1"/>
</dbReference>
<gene>
    <name evidence="8" type="ORF">ASJ35_06160</name>
    <name evidence="7" type="ORF">TQ39_09915</name>
</gene>
<dbReference type="InterPro" id="IPR006145">
    <property type="entry name" value="PsdUridine_synth_RsuA/RluA"/>
</dbReference>
<dbReference type="GeneID" id="42856899"/>
<dbReference type="EMBL" id="LMUA01000006">
    <property type="protein sequence ID" value="KUE76860.1"/>
    <property type="molecule type" value="Genomic_DNA"/>
</dbReference>
<evidence type="ECO:0000256" key="2">
    <source>
        <dbReference type="ARBA" id="ARBA00022884"/>
    </source>
</evidence>
<dbReference type="Gene3D" id="3.30.70.580">
    <property type="entry name" value="Pseudouridine synthase I, catalytic domain, N-terminal subdomain"/>
    <property type="match status" value="1"/>
</dbReference>
<dbReference type="Proteomes" id="UP000032483">
    <property type="component" value="Unassembled WGS sequence"/>
</dbReference>
<comment type="similarity">
    <text evidence="1 5">Belongs to the pseudouridine synthase RsuA family.</text>
</comment>